<evidence type="ECO:0000256" key="1">
    <source>
        <dbReference type="ARBA" id="ARBA00001917"/>
    </source>
</evidence>
<dbReference type="GO" id="GO:0005829">
    <property type="term" value="C:cytosol"/>
    <property type="evidence" value="ECO:0007669"/>
    <property type="project" value="UniProtKB-ARBA"/>
</dbReference>
<comment type="cofactor">
    <cofactor evidence="1">
        <name>FMN</name>
        <dbReference type="ChEBI" id="CHEBI:58210"/>
    </cofactor>
</comment>
<gene>
    <name evidence="5" type="ORF">DFQ59_11813</name>
</gene>
<dbReference type="AlphaFoldDB" id="A0A369BLE8"/>
<dbReference type="InterPro" id="IPR013785">
    <property type="entry name" value="Aldolase_TIM"/>
</dbReference>
<dbReference type="InterPro" id="IPR001155">
    <property type="entry name" value="OxRdtase_FMN_N"/>
</dbReference>
<evidence type="ECO:0000256" key="2">
    <source>
        <dbReference type="ARBA" id="ARBA00005979"/>
    </source>
</evidence>
<dbReference type="Pfam" id="PF00724">
    <property type="entry name" value="Oxidored_FMN"/>
    <property type="match status" value="1"/>
</dbReference>
<dbReference type="FunFam" id="3.20.20.70:FF:000059">
    <property type="entry name" value="N-ethylmaleimide reductase, FMN-linked"/>
    <property type="match status" value="1"/>
</dbReference>
<dbReference type="Gene3D" id="3.20.20.70">
    <property type="entry name" value="Aldolase class I"/>
    <property type="match status" value="1"/>
</dbReference>
<dbReference type="OrthoDB" id="8523426at2"/>
<dbReference type="SUPFAM" id="SSF51395">
    <property type="entry name" value="FMN-linked oxidoreductases"/>
    <property type="match status" value="1"/>
</dbReference>
<evidence type="ECO:0000313" key="6">
    <source>
        <dbReference type="Proteomes" id="UP000252707"/>
    </source>
</evidence>
<comment type="similarity">
    <text evidence="2">Belongs to the NADH:flavin oxidoreductase/NADH oxidase family.</text>
</comment>
<protein>
    <submittedName>
        <fullName evidence="5">N-ethylmaleimide reductase</fullName>
    </submittedName>
</protein>
<dbReference type="CDD" id="cd02933">
    <property type="entry name" value="OYE_like_FMN"/>
    <property type="match status" value="1"/>
</dbReference>
<evidence type="ECO:0000259" key="4">
    <source>
        <dbReference type="Pfam" id="PF00724"/>
    </source>
</evidence>
<dbReference type="GO" id="GO:0010181">
    <property type="term" value="F:FMN binding"/>
    <property type="evidence" value="ECO:0007669"/>
    <property type="project" value="InterPro"/>
</dbReference>
<dbReference type="PANTHER" id="PTHR22893:SF98">
    <property type="entry name" value="OXIDOREDUCTASE"/>
    <property type="match status" value="1"/>
</dbReference>
<reference evidence="5 6" key="1">
    <citation type="submission" date="2018-07" db="EMBL/GenBank/DDBJ databases">
        <title>Genomic Encyclopedia of Type Strains, Phase IV (KMG-IV): sequencing the most valuable type-strain genomes for metagenomic binning, comparative biology and taxonomic classification.</title>
        <authorList>
            <person name="Goeker M."/>
        </authorList>
    </citation>
    <scope>NUCLEOTIDE SEQUENCE [LARGE SCALE GENOMIC DNA]</scope>
    <source>
        <strain evidence="5 6">DSM 26407</strain>
    </source>
</reference>
<feature type="domain" description="NADH:flavin oxidoreductase/NADH oxidase N-terminal" evidence="4">
    <location>
        <begin position="4"/>
        <end position="335"/>
    </location>
</feature>
<dbReference type="GO" id="GO:0016628">
    <property type="term" value="F:oxidoreductase activity, acting on the CH-CH group of donors, NAD or NADP as acceptor"/>
    <property type="evidence" value="ECO:0007669"/>
    <property type="project" value="UniProtKB-ARBA"/>
</dbReference>
<evidence type="ECO:0000313" key="5">
    <source>
        <dbReference type="EMBL" id="RCX22400.1"/>
    </source>
</evidence>
<keyword evidence="3" id="KW-0560">Oxidoreductase</keyword>
<proteinExistence type="inferred from homology"/>
<sequence>MANDLFSPFQLGPIELKNRIVMAPLTRNRANAVSAPTDLMARYYAQRASAGLIITEATHVSPQGIPYPRTPGILSPGQVGGWHRITEAVHRQGGRIFVQLWHGGRISHPSLQPNGALPVAPSAIRPEGEAVTPEGMQPYVTPHELDTEEVPEVVEQFIVAAENAEVAGFDGVEIHAANGYLIDQFLRDGSNRRGDRYGGPVENRVRFLREVVEAVIGVWGADRVGVRISPRNTFNSMHDSDPQALFNHVAECLDGYGLAYLHVTESAPPGGPEQRVDFRELRRRWHGVYMANGGYDRARAEAALAEGYADLVSFGVPFLANPDLPERLRRNAPLNPPDPDTFYRGGEHGYTDYPTLEEIEPA</sequence>
<evidence type="ECO:0000256" key="3">
    <source>
        <dbReference type="ARBA" id="ARBA00023002"/>
    </source>
</evidence>
<dbReference type="PANTHER" id="PTHR22893">
    <property type="entry name" value="NADH OXIDOREDUCTASE-RELATED"/>
    <property type="match status" value="1"/>
</dbReference>
<accession>A0A369BLE8</accession>
<name>A0A369BLE8_9GAMM</name>
<organism evidence="5 6">
    <name type="scientific">Thioalbus denitrificans</name>
    <dbReference type="NCBI Taxonomy" id="547122"/>
    <lineage>
        <taxon>Bacteria</taxon>
        <taxon>Pseudomonadati</taxon>
        <taxon>Pseudomonadota</taxon>
        <taxon>Gammaproteobacteria</taxon>
        <taxon>Chromatiales</taxon>
        <taxon>Ectothiorhodospiraceae</taxon>
        <taxon>Thioalbus</taxon>
    </lineage>
</organism>
<dbReference type="RefSeq" id="WP_114281298.1">
    <property type="nucleotide sequence ID" value="NZ_QPJY01000018.1"/>
</dbReference>
<dbReference type="InterPro" id="IPR045247">
    <property type="entry name" value="Oye-like"/>
</dbReference>
<dbReference type="Proteomes" id="UP000252707">
    <property type="component" value="Unassembled WGS sequence"/>
</dbReference>
<keyword evidence="6" id="KW-1185">Reference proteome</keyword>
<dbReference type="EMBL" id="QPJY01000018">
    <property type="protein sequence ID" value="RCX22400.1"/>
    <property type="molecule type" value="Genomic_DNA"/>
</dbReference>
<comment type="caution">
    <text evidence="5">The sequence shown here is derived from an EMBL/GenBank/DDBJ whole genome shotgun (WGS) entry which is preliminary data.</text>
</comment>